<keyword evidence="3" id="KW-1185">Reference proteome</keyword>
<dbReference type="EMBL" id="JBHTGQ010000039">
    <property type="protein sequence ID" value="MFC7751170.1"/>
    <property type="molecule type" value="Genomic_DNA"/>
</dbReference>
<dbReference type="Proteomes" id="UP001596528">
    <property type="component" value="Unassembled WGS sequence"/>
</dbReference>
<dbReference type="RefSeq" id="WP_246068159.1">
    <property type="nucleotide sequence ID" value="NZ_JBHTGQ010000039.1"/>
</dbReference>
<keyword evidence="1" id="KW-1133">Transmembrane helix</keyword>
<feature type="transmembrane region" description="Helical" evidence="1">
    <location>
        <begin position="56"/>
        <end position="78"/>
    </location>
</feature>
<dbReference type="Pfam" id="PF06612">
    <property type="entry name" value="DUF1146"/>
    <property type="match status" value="1"/>
</dbReference>
<dbReference type="NCBIfam" id="TIGR02327">
    <property type="entry name" value="int_mem_ywzB"/>
    <property type="match status" value="1"/>
</dbReference>
<comment type="caution">
    <text evidence="2">The sequence shown here is derived from an EMBL/GenBank/DDBJ whole genome shotgun (WGS) entry which is preliminary data.</text>
</comment>
<dbReference type="InterPro" id="IPR009526">
    <property type="entry name" value="DUF1146"/>
</dbReference>
<keyword evidence="1" id="KW-0812">Transmembrane</keyword>
<proteinExistence type="predicted"/>
<evidence type="ECO:0000313" key="3">
    <source>
        <dbReference type="Proteomes" id="UP001596528"/>
    </source>
</evidence>
<feature type="transmembrane region" description="Helical" evidence="1">
    <location>
        <begin position="16"/>
        <end position="36"/>
    </location>
</feature>
<protein>
    <submittedName>
        <fullName evidence="2">DUF1146 family protein</fullName>
    </submittedName>
</protein>
<keyword evidence="1" id="KW-0472">Membrane</keyword>
<gene>
    <name evidence="2" type="ORF">ACFQWB_14720</name>
</gene>
<reference evidence="3" key="1">
    <citation type="journal article" date="2019" name="Int. J. Syst. Evol. Microbiol.">
        <title>The Global Catalogue of Microorganisms (GCM) 10K type strain sequencing project: providing services to taxonomists for standard genome sequencing and annotation.</title>
        <authorList>
            <consortium name="The Broad Institute Genomics Platform"/>
            <consortium name="The Broad Institute Genome Sequencing Center for Infectious Disease"/>
            <person name="Wu L."/>
            <person name="Ma J."/>
        </authorList>
    </citation>
    <scope>NUCLEOTIDE SEQUENCE [LARGE SCALE GENOMIC DNA]</scope>
    <source>
        <strain evidence="3">JCM 18657</strain>
    </source>
</reference>
<accession>A0ABW2V6X1</accession>
<evidence type="ECO:0000256" key="1">
    <source>
        <dbReference type="SAM" id="Phobius"/>
    </source>
</evidence>
<evidence type="ECO:0000313" key="2">
    <source>
        <dbReference type="EMBL" id="MFC7751170.1"/>
    </source>
</evidence>
<name>A0ABW2V6X1_9BACL</name>
<organism evidence="2 3">
    <name type="scientific">Paenibacillus thermoaerophilus</name>
    <dbReference type="NCBI Taxonomy" id="1215385"/>
    <lineage>
        <taxon>Bacteria</taxon>
        <taxon>Bacillati</taxon>
        <taxon>Bacillota</taxon>
        <taxon>Bacilli</taxon>
        <taxon>Bacillales</taxon>
        <taxon>Paenibacillaceae</taxon>
        <taxon>Paenibacillus</taxon>
    </lineage>
</organism>
<sequence>MSVDTALDLMERQASVAGLVQIIFILAGIVAAWFALQQVRWDVFLKRPNHPLSKLLLILLSIVIGYNAARFLIDYMALTTVLRSLF</sequence>